<evidence type="ECO:0000313" key="2">
    <source>
        <dbReference type="Proteomes" id="UP000325433"/>
    </source>
</evidence>
<dbReference type="EMBL" id="ML738305">
    <property type="protein sequence ID" value="KAE8316626.1"/>
    <property type="molecule type" value="Genomic_DNA"/>
</dbReference>
<reference evidence="2" key="1">
    <citation type="submission" date="2019-04" db="EMBL/GenBank/DDBJ databases">
        <title>Friends and foes A comparative genomics studyof 23 Aspergillus species from section Flavi.</title>
        <authorList>
            <consortium name="DOE Joint Genome Institute"/>
            <person name="Kjaerbolling I."/>
            <person name="Vesth T."/>
            <person name="Frisvad J.C."/>
            <person name="Nybo J.L."/>
            <person name="Theobald S."/>
            <person name="Kildgaard S."/>
            <person name="Isbrandt T."/>
            <person name="Kuo A."/>
            <person name="Sato A."/>
            <person name="Lyhne E.K."/>
            <person name="Kogle M.E."/>
            <person name="Wiebenga A."/>
            <person name="Kun R.S."/>
            <person name="Lubbers R.J."/>
            <person name="Makela M.R."/>
            <person name="Barry K."/>
            <person name="Chovatia M."/>
            <person name="Clum A."/>
            <person name="Daum C."/>
            <person name="Haridas S."/>
            <person name="He G."/>
            <person name="LaButti K."/>
            <person name="Lipzen A."/>
            <person name="Mondo S."/>
            <person name="Riley R."/>
            <person name="Salamov A."/>
            <person name="Simmons B.A."/>
            <person name="Magnuson J.K."/>
            <person name="Henrissat B."/>
            <person name="Mortensen U.H."/>
            <person name="Larsen T.O."/>
            <person name="Devries R.P."/>
            <person name="Grigoriev I.V."/>
            <person name="Machida M."/>
            <person name="Baker S.E."/>
            <person name="Andersen M.R."/>
        </authorList>
    </citation>
    <scope>NUCLEOTIDE SEQUENCE [LARGE SCALE GENOMIC DNA]</scope>
    <source>
        <strain evidence="2">CBS 130015</strain>
    </source>
</reference>
<keyword evidence="2" id="KW-1185">Reference proteome</keyword>
<gene>
    <name evidence="1" type="ORF">BDV41DRAFT_527718</name>
</gene>
<evidence type="ECO:0000313" key="1">
    <source>
        <dbReference type="EMBL" id="KAE8316626.1"/>
    </source>
</evidence>
<sequence>MKVEFREGKYIVYPSDLHISMYIHNQVNPLRYTRSYHNTTMFQQSQDCLTIITVTRAPIPATTTAVVDERDITIVATIAMEQRFTNVGVVGGLVGSSQGSVDLGTLVSDTKKIVATVIEACLEVVCGCQGGQSSDGCERENCELDHDCGT</sequence>
<name>A0A5N6W896_9EURO</name>
<accession>A0A5N6W896</accession>
<dbReference type="AlphaFoldDB" id="A0A5N6W896"/>
<organism evidence="1 2">
    <name type="scientific">Aspergillus transmontanensis</name>
    <dbReference type="NCBI Taxonomy" id="1034304"/>
    <lineage>
        <taxon>Eukaryota</taxon>
        <taxon>Fungi</taxon>
        <taxon>Dikarya</taxon>
        <taxon>Ascomycota</taxon>
        <taxon>Pezizomycotina</taxon>
        <taxon>Eurotiomycetes</taxon>
        <taxon>Eurotiomycetidae</taxon>
        <taxon>Eurotiales</taxon>
        <taxon>Aspergillaceae</taxon>
        <taxon>Aspergillus</taxon>
        <taxon>Aspergillus subgen. Circumdati</taxon>
    </lineage>
</organism>
<protein>
    <submittedName>
        <fullName evidence="1">Uncharacterized protein</fullName>
    </submittedName>
</protein>
<dbReference type="Proteomes" id="UP000325433">
    <property type="component" value="Unassembled WGS sequence"/>
</dbReference>
<proteinExistence type="predicted"/>